<comment type="subcellular location">
    <subcellularLocation>
        <location evidence="1">Peroxisome</location>
    </subcellularLocation>
</comment>
<dbReference type="InterPro" id="IPR045851">
    <property type="entry name" value="AMP-bd_C_sf"/>
</dbReference>
<protein>
    <recommendedName>
        <fullName evidence="9">AMP-dependent synthetase/ligase domain-containing protein</fullName>
    </recommendedName>
</protein>
<evidence type="ECO:0000256" key="2">
    <source>
        <dbReference type="ARBA" id="ARBA00006432"/>
    </source>
</evidence>
<evidence type="ECO:0000313" key="7">
    <source>
        <dbReference type="EMBL" id="BES89169.1"/>
    </source>
</evidence>
<dbReference type="Gene3D" id="3.40.50.12780">
    <property type="entry name" value="N-terminal domain of ligase-like"/>
    <property type="match status" value="1"/>
</dbReference>
<proteinExistence type="inferred from homology"/>
<reference evidence="7 8" key="1">
    <citation type="submission" date="2023-09" db="EMBL/GenBank/DDBJ databases">
        <title>Nesidiocoris tenuis whole genome shotgun sequence.</title>
        <authorList>
            <person name="Shibata T."/>
            <person name="Shimoda M."/>
            <person name="Kobayashi T."/>
            <person name="Uehara T."/>
        </authorList>
    </citation>
    <scope>NUCLEOTIDE SEQUENCE [LARGE SCALE GENOMIC DNA]</scope>
    <source>
        <strain evidence="7 8">Japan</strain>
    </source>
</reference>
<accession>A0ABN7AA26</accession>
<dbReference type="PROSITE" id="PS00455">
    <property type="entry name" value="AMP_BINDING"/>
    <property type="match status" value="1"/>
</dbReference>
<dbReference type="PANTHER" id="PTHR24096:SF149">
    <property type="entry name" value="AMP-BINDING DOMAIN-CONTAINING PROTEIN-RELATED"/>
    <property type="match status" value="1"/>
</dbReference>
<dbReference type="SUPFAM" id="SSF56801">
    <property type="entry name" value="Acetyl-CoA synthetase-like"/>
    <property type="match status" value="1"/>
</dbReference>
<evidence type="ECO:0008006" key="9">
    <source>
        <dbReference type="Google" id="ProtNLM"/>
    </source>
</evidence>
<dbReference type="Gene3D" id="3.30.300.30">
    <property type="match status" value="1"/>
</dbReference>
<sequence length="539" mass="60039">MPIGGKEEIDERIAHCRDLPTLVLGNMRKFSNRQFLTDGLTGEKRTFKETMDDALSIAVKLREMGVGEGTIVAFLSDTTIEVFTFEIAVWLAGGCVCPINGSLTIDEICQILEISTASVVFCDGGTLPVFEKVQKRLNRKFKVITDAKQDTYITYHDLLSCDGSKFTPEPYDPDLHVAYVLFTSGTTGVPKGVMLSSFACLTNGCRAYQEDSSSLVTSPIYWLSSPACFVNALLQGTELIFLRVNMSTKLQGLHHLLSCIEKYKPGKWMSSPSVLLDLANLPEAKNFDLTSLTHLSVGGSAILASQKKFICDSLFFGKNIIQERYGCTEAGLFTRQWKHPPPDFGDKKSAGVGTISPGLEFKIMDIEAGIELGPNQVGELFVRSNAMMLGYINRDMPERYSKHDWYRVGDSCMYDEDGWIYFKARVKEIIKYRLLQMVPLDIEKVVIQHPDVLEVCVVGKPHPIDGEHPLAFVVRKANSNLTEEALAEFVNGQVSDEKRLRGGVIFKSELPKSGVGKILRRKLMDEVQLENFSSQPKLV</sequence>
<feature type="domain" description="AMP-binding enzyme C-terminal" evidence="6">
    <location>
        <begin position="442"/>
        <end position="517"/>
    </location>
</feature>
<feature type="domain" description="AMP-dependent synthetase/ligase" evidence="5">
    <location>
        <begin position="28"/>
        <end position="391"/>
    </location>
</feature>
<organism evidence="7 8">
    <name type="scientific">Nesidiocoris tenuis</name>
    <dbReference type="NCBI Taxonomy" id="355587"/>
    <lineage>
        <taxon>Eukaryota</taxon>
        <taxon>Metazoa</taxon>
        <taxon>Ecdysozoa</taxon>
        <taxon>Arthropoda</taxon>
        <taxon>Hexapoda</taxon>
        <taxon>Insecta</taxon>
        <taxon>Pterygota</taxon>
        <taxon>Neoptera</taxon>
        <taxon>Paraneoptera</taxon>
        <taxon>Hemiptera</taxon>
        <taxon>Heteroptera</taxon>
        <taxon>Panheteroptera</taxon>
        <taxon>Cimicomorpha</taxon>
        <taxon>Miridae</taxon>
        <taxon>Dicyphina</taxon>
        <taxon>Nesidiocoris</taxon>
    </lineage>
</organism>
<gene>
    <name evidence="7" type="ORF">NTJ_01976</name>
</gene>
<dbReference type="Proteomes" id="UP001307889">
    <property type="component" value="Chromosome 1"/>
</dbReference>
<keyword evidence="4" id="KW-0576">Peroxisome</keyword>
<evidence type="ECO:0000256" key="3">
    <source>
        <dbReference type="ARBA" id="ARBA00022598"/>
    </source>
</evidence>
<evidence type="ECO:0000256" key="1">
    <source>
        <dbReference type="ARBA" id="ARBA00004275"/>
    </source>
</evidence>
<dbReference type="EMBL" id="AP028909">
    <property type="protein sequence ID" value="BES89169.1"/>
    <property type="molecule type" value="Genomic_DNA"/>
</dbReference>
<dbReference type="InterPro" id="IPR020845">
    <property type="entry name" value="AMP-binding_CS"/>
</dbReference>
<dbReference type="InterPro" id="IPR042099">
    <property type="entry name" value="ANL_N_sf"/>
</dbReference>
<evidence type="ECO:0000259" key="6">
    <source>
        <dbReference type="Pfam" id="PF13193"/>
    </source>
</evidence>
<dbReference type="Pfam" id="PF00501">
    <property type="entry name" value="AMP-binding"/>
    <property type="match status" value="1"/>
</dbReference>
<dbReference type="InterPro" id="IPR000873">
    <property type="entry name" value="AMP-dep_synth/lig_dom"/>
</dbReference>
<evidence type="ECO:0000256" key="4">
    <source>
        <dbReference type="ARBA" id="ARBA00023140"/>
    </source>
</evidence>
<keyword evidence="3" id="KW-0436">Ligase</keyword>
<dbReference type="Pfam" id="PF13193">
    <property type="entry name" value="AMP-binding_C"/>
    <property type="match status" value="1"/>
</dbReference>
<dbReference type="InterPro" id="IPR025110">
    <property type="entry name" value="AMP-bd_C"/>
</dbReference>
<name>A0ABN7AA26_9HEMI</name>
<keyword evidence="8" id="KW-1185">Reference proteome</keyword>
<comment type="similarity">
    <text evidence="2">Belongs to the ATP-dependent AMP-binding enzyme family.</text>
</comment>
<evidence type="ECO:0000259" key="5">
    <source>
        <dbReference type="Pfam" id="PF00501"/>
    </source>
</evidence>
<dbReference type="PANTHER" id="PTHR24096">
    <property type="entry name" value="LONG-CHAIN-FATTY-ACID--COA LIGASE"/>
    <property type="match status" value="1"/>
</dbReference>
<evidence type="ECO:0000313" key="8">
    <source>
        <dbReference type="Proteomes" id="UP001307889"/>
    </source>
</evidence>